<evidence type="ECO:0000256" key="1">
    <source>
        <dbReference type="SAM" id="SignalP"/>
    </source>
</evidence>
<evidence type="ECO:0000313" key="3">
    <source>
        <dbReference type="Proteomes" id="UP000604898"/>
    </source>
</evidence>
<gene>
    <name evidence="2" type="ORF">JMA39_20225</name>
</gene>
<protein>
    <submittedName>
        <fullName evidence="2">Sel1 repeat family protein</fullName>
    </submittedName>
</protein>
<accession>A0ABS1T6H6</accession>
<dbReference type="InterPro" id="IPR006597">
    <property type="entry name" value="Sel1-like"/>
</dbReference>
<dbReference type="Pfam" id="PF08238">
    <property type="entry name" value="Sel1"/>
    <property type="match status" value="2"/>
</dbReference>
<reference evidence="2 3" key="1">
    <citation type="submission" date="2021-01" db="EMBL/GenBank/DDBJ databases">
        <title>Genome sequence of Shewanella schlegeliana JCM 11561.</title>
        <authorList>
            <person name="Zhang H."/>
            <person name="Li C."/>
        </authorList>
    </citation>
    <scope>NUCLEOTIDE SEQUENCE [LARGE SCALE GENOMIC DNA]</scope>
    <source>
        <strain evidence="2 3">JCM 11561</strain>
    </source>
</reference>
<proteinExistence type="predicted"/>
<dbReference type="PANTHER" id="PTHR11102:SF160">
    <property type="entry name" value="ERAD-ASSOCIATED E3 UBIQUITIN-PROTEIN LIGASE COMPONENT HRD3"/>
    <property type="match status" value="1"/>
</dbReference>
<keyword evidence="3" id="KW-1185">Reference proteome</keyword>
<feature type="signal peptide" evidence="1">
    <location>
        <begin position="1"/>
        <end position="20"/>
    </location>
</feature>
<organism evidence="2 3">
    <name type="scientific">Shewanella schlegeliana</name>
    <dbReference type="NCBI Taxonomy" id="190308"/>
    <lineage>
        <taxon>Bacteria</taxon>
        <taxon>Pseudomonadati</taxon>
        <taxon>Pseudomonadota</taxon>
        <taxon>Gammaproteobacteria</taxon>
        <taxon>Alteromonadales</taxon>
        <taxon>Shewanellaceae</taxon>
        <taxon>Shewanella</taxon>
    </lineage>
</organism>
<dbReference type="SUPFAM" id="SSF81901">
    <property type="entry name" value="HCP-like"/>
    <property type="match status" value="1"/>
</dbReference>
<dbReference type="Proteomes" id="UP000604898">
    <property type="component" value="Unassembled WGS sequence"/>
</dbReference>
<name>A0ABS1T6H6_9GAMM</name>
<dbReference type="SMART" id="SM00671">
    <property type="entry name" value="SEL1"/>
    <property type="match status" value="3"/>
</dbReference>
<dbReference type="PANTHER" id="PTHR11102">
    <property type="entry name" value="SEL-1-LIKE PROTEIN"/>
    <property type="match status" value="1"/>
</dbReference>
<evidence type="ECO:0000313" key="2">
    <source>
        <dbReference type="EMBL" id="MBL4915422.1"/>
    </source>
</evidence>
<dbReference type="Gene3D" id="1.25.40.10">
    <property type="entry name" value="Tetratricopeptide repeat domain"/>
    <property type="match status" value="1"/>
</dbReference>
<keyword evidence="1" id="KW-0732">Signal</keyword>
<dbReference type="InterPro" id="IPR050767">
    <property type="entry name" value="Sel1_AlgK"/>
</dbReference>
<feature type="chain" id="PRO_5047328897" evidence="1">
    <location>
        <begin position="21"/>
        <end position="262"/>
    </location>
</feature>
<comment type="caution">
    <text evidence="2">The sequence shown here is derived from an EMBL/GenBank/DDBJ whole genome shotgun (WGS) entry which is preliminary data.</text>
</comment>
<dbReference type="EMBL" id="JAESVD010000016">
    <property type="protein sequence ID" value="MBL4915422.1"/>
    <property type="molecule type" value="Genomic_DNA"/>
</dbReference>
<dbReference type="InterPro" id="IPR011990">
    <property type="entry name" value="TPR-like_helical_dom_sf"/>
</dbReference>
<sequence length="262" mass="30092">MFYLCLFMTAFAFNINYAVAKTKVSAVPVFVEPCQAVECERNFKEYKTLSRYGHSDAMYTLAEMYRIGYGIDVDRRLATKWYRRAAKYDNPFAEYKAAIIYLQEGKYQHVDKAMRYLRDANRSNLNEATHLLGLLHWEGELIPRDLEKAKAYLMKSYEAGHPDTVQLLSDLSTVKLDIELNSEVNDSSAGLVSPKGEMEVIEVHAPDLQEVFSYHIALMRKTPPDASRATGTLLRGRTCGEMVSCYTETDKERIRDFLMSTW</sequence>